<comment type="caution">
    <text evidence="5">The sequence shown here is derived from an EMBL/GenBank/DDBJ whole genome shotgun (WGS) entry which is preliminary data.</text>
</comment>
<feature type="domain" description="Fe2OG dioxygenase" evidence="4">
    <location>
        <begin position="159"/>
        <end position="261"/>
    </location>
</feature>
<proteinExistence type="inferred from homology"/>
<reference evidence="6" key="1">
    <citation type="submission" date="2014-09" db="EMBL/GenBank/DDBJ databases">
        <authorList>
            <person name="Mudge J."/>
            <person name="Ramaraj T."/>
            <person name="Lindquist I.E."/>
            <person name="Bharti A.K."/>
            <person name="Sundararajan A."/>
            <person name="Cameron C.T."/>
            <person name="Woodward J.E."/>
            <person name="May G.D."/>
            <person name="Brubaker C."/>
            <person name="Broadhvest J."/>
            <person name="Wilkins T.A."/>
        </authorList>
    </citation>
    <scope>NUCLEOTIDE SEQUENCE</scope>
    <source>
        <strain evidence="6">cv. AKA8401</strain>
    </source>
</reference>
<dbReference type="Pfam" id="PF03171">
    <property type="entry name" value="2OG-FeII_Oxy"/>
    <property type="match status" value="1"/>
</dbReference>
<dbReference type="SUPFAM" id="SSF51197">
    <property type="entry name" value="Clavaminate synthase-like"/>
    <property type="match status" value="1"/>
</dbReference>
<dbReference type="GO" id="GO:0046872">
    <property type="term" value="F:metal ion binding"/>
    <property type="evidence" value="ECO:0007669"/>
    <property type="project" value="UniProtKB-KW"/>
</dbReference>
<gene>
    <name evidence="5" type="ORF">F383_26338</name>
</gene>
<dbReference type="Gene3D" id="2.60.120.330">
    <property type="entry name" value="B-lactam Antibiotic, Isopenicillin N Synthase, Chain"/>
    <property type="match status" value="1"/>
</dbReference>
<dbReference type="AlphaFoldDB" id="A0A0B0MJQ0"/>
<dbReference type="InterPro" id="IPR005123">
    <property type="entry name" value="Oxoglu/Fe-dep_dioxygenase_dom"/>
</dbReference>
<evidence type="ECO:0000259" key="4">
    <source>
        <dbReference type="PROSITE" id="PS51471"/>
    </source>
</evidence>
<dbReference type="InterPro" id="IPR044861">
    <property type="entry name" value="IPNS-like_FE2OG_OXY"/>
</dbReference>
<dbReference type="PANTHER" id="PTHR47990">
    <property type="entry name" value="2-OXOGLUTARATE (2OG) AND FE(II)-DEPENDENT OXYGENASE SUPERFAMILY PROTEIN-RELATED"/>
    <property type="match status" value="1"/>
</dbReference>
<dbReference type="PROSITE" id="PS51471">
    <property type="entry name" value="FE2OG_OXY"/>
    <property type="match status" value="1"/>
</dbReference>
<accession>A0A0B0MJQ0</accession>
<dbReference type="InterPro" id="IPR027443">
    <property type="entry name" value="IPNS-like_sf"/>
</dbReference>
<evidence type="ECO:0000256" key="3">
    <source>
        <dbReference type="RuleBase" id="RU003682"/>
    </source>
</evidence>
<dbReference type="InterPro" id="IPR026992">
    <property type="entry name" value="DIOX_N"/>
</dbReference>
<dbReference type="GO" id="GO:0016491">
    <property type="term" value="F:oxidoreductase activity"/>
    <property type="evidence" value="ECO:0007669"/>
    <property type="project" value="UniProtKB-KW"/>
</dbReference>
<dbReference type="Proteomes" id="UP000032142">
    <property type="component" value="Unassembled WGS sequence"/>
</dbReference>
<sequence>MSSTTQAMVPVIDFSNQNPKAGSPEWDLVKSQVREALEGYGCFAALFDPILELRKAVFGALQEVFDLPLQTKKLCVSDKPFRGYSCSPSGVFQSMAVDDAHIAENIEQCLTTSLWTQGNISFSKTLASFIQLTSELEKTILKMILESFGLEKYMDELTDIASYQLRIMKYEKPKANEQTIGVPAHCDSNMMTLLYQNEVNGLEIQNKDGEWMNLKLSPNSFIVIIGECLCVWLNGRLSSPYHRVLMKGNDDRYSLGLFATVRGGYMVKVPTELVDDKNPMLFKPHDHEEFLKYFSSEVAKGVVKSGAAISRLKTYSKLLIAMFKIWPSIIIIL</sequence>
<name>A0A0B0MJQ0_GOSAR</name>
<dbReference type="EMBL" id="JRRC01259437">
    <property type="protein sequence ID" value="KHG02338.1"/>
    <property type="molecule type" value="Genomic_DNA"/>
</dbReference>
<dbReference type="Pfam" id="PF14226">
    <property type="entry name" value="DIOX_N"/>
    <property type="match status" value="1"/>
</dbReference>
<evidence type="ECO:0000313" key="6">
    <source>
        <dbReference type="Proteomes" id="UP000032142"/>
    </source>
</evidence>
<dbReference type="InterPro" id="IPR050231">
    <property type="entry name" value="Iron_ascorbate_oxido_reductase"/>
</dbReference>
<keyword evidence="3" id="KW-0560">Oxidoreductase</keyword>
<evidence type="ECO:0000256" key="1">
    <source>
        <dbReference type="ARBA" id="ARBA00022723"/>
    </source>
</evidence>
<evidence type="ECO:0000256" key="2">
    <source>
        <dbReference type="ARBA" id="ARBA00023004"/>
    </source>
</evidence>
<protein>
    <submittedName>
        <fullName evidence="5">Flavonol synthase/flavanone 3-hydroxylase-like protein</fullName>
    </submittedName>
</protein>
<keyword evidence="6" id="KW-1185">Reference proteome</keyword>
<comment type="similarity">
    <text evidence="3">Belongs to the iron/ascorbate-dependent oxidoreductase family.</text>
</comment>
<evidence type="ECO:0000313" key="5">
    <source>
        <dbReference type="EMBL" id="KHG02338.1"/>
    </source>
</evidence>
<keyword evidence="1 3" id="KW-0479">Metal-binding</keyword>
<keyword evidence="2 3" id="KW-0408">Iron</keyword>
<organism evidence="5 6">
    <name type="scientific">Gossypium arboreum</name>
    <name type="common">Tree cotton</name>
    <name type="synonym">Gossypium nanking</name>
    <dbReference type="NCBI Taxonomy" id="29729"/>
    <lineage>
        <taxon>Eukaryota</taxon>
        <taxon>Viridiplantae</taxon>
        <taxon>Streptophyta</taxon>
        <taxon>Embryophyta</taxon>
        <taxon>Tracheophyta</taxon>
        <taxon>Spermatophyta</taxon>
        <taxon>Magnoliopsida</taxon>
        <taxon>eudicotyledons</taxon>
        <taxon>Gunneridae</taxon>
        <taxon>Pentapetalae</taxon>
        <taxon>rosids</taxon>
        <taxon>malvids</taxon>
        <taxon>Malvales</taxon>
        <taxon>Malvaceae</taxon>
        <taxon>Malvoideae</taxon>
        <taxon>Gossypium</taxon>
    </lineage>
</organism>